<dbReference type="InterPro" id="IPR038139">
    <property type="entry name" value="NlpE_C_sf"/>
</dbReference>
<dbReference type="PROSITE" id="PS51257">
    <property type="entry name" value="PROKAR_LIPOPROTEIN"/>
    <property type="match status" value="1"/>
</dbReference>
<dbReference type="InterPro" id="IPR043176">
    <property type="entry name" value="NlpE_N_sf"/>
</dbReference>
<sequence length="235" mass="26119">MVKKLAVGALLVAVISVLIGCHTGSRGQEEQLKPMAQSYRGILPCADCEGIDTSLFLEKDGTFVLREHYQTTREGTNTFAEYGQWRRTADKLVLTDSHGEKRYFRPLGNDLEMLDQQGVPINSSFSYRLNATALTLPDTPMPMKGMYRYMADAAAFADCATGKTFAVANNIELEREYMQVEPEAGAPVFMEFSAHFAEIPSMENGRTIKALVPDADSKTRMDARRHCDTVTDNAE</sequence>
<dbReference type="Pfam" id="PF04170">
    <property type="entry name" value="NlpE"/>
    <property type="match status" value="1"/>
</dbReference>
<name>A0ABX7UUZ4_9GAMM</name>
<gene>
    <name evidence="2" type="primary">nlpE</name>
    <name evidence="2" type="synonym">cutF</name>
    <name evidence="2" type="ORF">HC231_17805</name>
</gene>
<protein>
    <submittedName>
        <fullName evidence="2">Envelope stress response activation lipoprotein NlpE</fullName>
    </submittedName>
</protein>
<dbReference type="Gene3D" id="2.40.50.540">
    <property type="match status" value="1"/>
</dbReference>
<feature type="domain" description="NlpE C-terminal OB" evidence="1">
    <location>
        <begin position="138"/>
        <end position="228"/>
    </location>
</feature>
<dbReference type="EMBL" id="CP050854">
    <property type="protein sequence ID" value="QTF09563.1"/>
    <property type="molecule type" value="Genomic_DNA"/>
</dbReference>
<dbReference type="NCBIfam" id="NF007814">
    <property type="entry name" value="PRK10523.1"/>
    <property type="match status" value="1"/>
</dbReference>
<dbReference type="Gene3D" id="2.40.128.300">
    <property type="match status" value="1"/>
</dbReference>
<organism evidence="2 3">
    <name type="scientific">Brenneria izadpanahii</name>
    <dbReference type="NCBI Taxonomy" id="2722756"/>
    <lineage>
        <taxon>Bacteria</taxon>
        <taxon>Pseudomonadati</taxon>
        <taxon>Pseudomonadota</taxon>
        <taxon>Gammaproteobacteria</taxon>
        <taxon>Enterobacterales</taxon>
        <taxon>Pectobacteriaceae</taxon>
        <taxon>Brenneria</taxon>
    </lineage>
</organism>
<dbReference type="InterPro" id="IPR033450">
    <property type="entry name" value="NlpE_C"/>
</dbReference>
<evidence type="ECO:0000313" key="3">
    <source>
        <dbReference type="Proteomes" id="UP000671960"/>
    </source>
</evidence>
<dbReference type="InterPro" id="IPR007298">
    <property type="entry name" value="Cu-R_lipoprotein_NlpE"/>
</dbReference>
<accession>A0ABX7UUZ4</accession>
<proteinExistence type="predicted"/>
<dbReference type="Pfam" id="PF17185">
    <property type="entry name" value="NlpE_C"/>
    <property type="match status" value="1"/>
</dbReference>
<keyword evidence="3" id="KW-1185">Reference proteome</keyword>
<keyword evidence="2" id="KW-0449">Lipoprotein</keyword>
<dbReference type="Proteomes" id="UP000671960">
    <property type="component" value="Chromosome"/>
</dbReference>
<evidence type="ECO:0000313" key="2">
    <source>
        <dbReference type="EMBL" id="QTF09563.1"/>
    </source>
</evidence>
<evidence type="ECO:0000259" key="1">
    <source>
        <dbReference type="Pfam" id="PF17185"/>
    </source>
</evidence>
<reference evidence="2 3" key="1">
    <citation type="submission" date="2020-03" db="EMBL/GenBank/DDBJ databases">
        <authorList>
            <person name="Bakhshi Ganjeh M."/>
        </authorList>
    </citation>
    <scope>NUCLEOTIDE SEQUENCE [LARGE SCALE GENOMIC DNA]</scope>
    <source>
        <strain evidence="3">Iran 50</strain>
    </source>
</reference>